<name>A0ABN9S1Y5_9DINO</name>
<dbReference type="EMBL" id="CAUYUJ010008991">
    <property type="protein sequence ID" value="CAK0825546.1"/>
    <property type="molecule type" value="Genomic_DNA"/>
</dbReference>
<sequence>MPAQRRCLGAAYVPAALRRGLVTVYDGAVLHAGLGNAAERDRALLNVNFAAPAGYEGLRSPLGLVLNVGAFCGPSRRACDFSGVLQGPAAARFDRASRASQQEAPRLKLRAGRGRRAHVKTQGMDIKILLASVAVKFWIAQVIKKELEGGREDYHLVGHLQDSRRLQPMRLLQRLHLVARDLLCTLDPQLVLKKILSKMSPALLLVSCMGVERFLSLFRTSPAWRMRISVLLEQWPVPDDVGPARLYGGAMDHPLVEDAVLGSIFEAAGQTSGRRFAVKVTHRQALEEARRAASEAFCEVPLNEIRFAELMRGSRHVVEVEEWVESGDYVCVVSALAGGGDLFEALVARGRGYEEAHVKSLVQQDAPRILQDVPCILVRSATRYGSGPAAAAVPGSPMHGGRPVQADGPGEPPRRRRASAAAAEPRLGTLRPSARARHQKRSPARRNRRSCAEDRRPPWAAALA</sequence>
<accession>A0ABN9S1Y5</accession>
<proteinExistence type="predicted"/>
<evidence type="ECO:0000256" key="1">
    <source>
        <dbReference type="SAM" id="MobiDB-lite"/>
    </source>
</evidence>
<feature type="region of interest" description="Disordered" evidence="1">
    <location>
        <begin position="387"/>
        <end position="464"/>
    </location>
</feature>
<feature type="compositionally biased region" description="Basic residues" evidence="1">
    <location>
        <begin position="434"/>
        <end position="449"/>
    </location>
</feature>
<gene>
    <name evidence="2" type="ORF">PCOR1329_LOCUS25647</name>
</gene>
<dbReference type="Gene3D" id="1.10.510.10">
    <property type="entry name" value="Transferase(Phosphotransferase) domain 1"/>
    <property type="match status" value="1"/>
</dbReference>
<feature type="compositionally biased region" description="Low complexity" evidence="1">
    <location>
        <begin position="387"/>
        <end position="397"/>
    </location>
</feature>
<dbReference type="Proteomes" id="UP001189429">
    <property type="component" value="Unassembled WGS sequence"/>
</dbReference>
<evidence type="ECO:0000313" key="3">
    <source>
        <dbReference type="Proteomes" id="UP001189429"/>
    </source>
</evidence>
<dbReference type="InterPro" id="IPR011009">
    <property type="entry name" value="Kinase-like_dom_sf"/>
</dbReference>
<evidence type="ECO:0008006" key="4">
    <source>
        <dbReference type="Google" id="ProtNLM"/>
    </source>
</evidence>
<organism evidence="2 3">
    <name type="scientific">Prorocentrum cordatum</name>
    <dbReference type="NCBI Taxonomy" id="2364126"/>
    <lineage>
        <taxon>Eukaryota</taxon>
        <taxon>Sar</taxon>
        <taxon>Alveolata</taxon>
        <taxon>Dinophyceae</taxon>
        <taxon>Prorocentrales</taxon>
        <taxon>Prorocentraceae</taxon>
        <taxon>Prorocentrum</taxon>
    </lineage>
</organism>
<reference evidence="2" key="1">
    <citation type="submission" date="2023-10" db="EMBL/GenBank/DDBJ databases">
        <authorList>
            <person name="Chen Y."/>
            <person name="Shah S."/>
            <person name="Dougan E. K."/>
            <person name="Thang M."/>
            <person name="Chan C."/>
        </authorList>
    </citation>
    <scope>NUCLEOTIDE SEQUENCE [LARGE SCALE GENOMIC DNA]</scope>
</reference>
<protein>
    <recommendedName>
        <fullName evidence="4">Non-specific serine/threonine protein kinase</fullName>
    </recommendedName>
</protein>
<keyword evidence="3" id="KW-1185">Reference proteome</keyword>
<dbReference type="SUPFAM" id="SSF56112">
    <property type="entry name" value="Protein kinase-like (PK-like)"/>
    <property type="match status" value="1"/>
</dbReference>
<evidence type="ECO:0000313" key="2">
    <source>
        <dbReference type="EMBL" id="CAK0825546.1"/>
    </source>
</evidence>
<comment type="caution">
    <text evidence="2">The sequence shown here is derived from an EMBL/GenBank/DDBJ whole genome shotgun (WGS) entry which is preliminary data.</text>
</comment>